<dbReference type="Gene3D" id="3.40.50.2300">
    <property type="match status" value="1"/>
</dbReference>
<dbReference type="PANTHER" id="PTHR48111:SF1">
    <property type="entry name" value="TWO-COMPONENT RESPONSE REGULATOR ORR33"/>
    <property type="match status" value="1"/>
</dbReference>
<dbReference type="InterPro" id="IPR036388">
    <property type="entry name" value="WH-like_DNA-bd_sf"/>
</dbReference>
<dbReference type="Pfam" id="PF00072">
    <property type="entry name" value="Response_reg"/>
    <property type="match status" value="1"/>
</dbReference>
<dbReference type="PANTHER" id="PTHR48111">
    <property type="entry name" value="REGULATOR OF RPOS"/>
    <property type="match status" value="1"/>
</dbReference>
<evidence type="ECO:0000313" key="11">
    <source>
        <dbReference type="Proteomes" id="UP000830167"/>
    </source>
</evidence>
<dbReference type="PROSITE" id="PS50110">
    <property type="entry name" value="RESPONSE_REGULATORY"/>
    <property type="match status" value="1"/>
</dbReference>
<keyword evidence="4 7" id="KW-0238">DNA-binding</keyword>
<keyword evidence="11" id="KW-1185">Reference proteome</keyword>
<sequence length="242" mass="27899">MDNSNKLIFIIDDDPTIRLIIERYLQQEGYRVRTFSDGEDVLDSFRQYKPDMLIMDIMMPGIDGYELCKKVRAESEVPIIMVSAKDEEVDKIVGLELGSDDYLSKPFSPRELVARVKTVFRRTANFSGDAPSGDTSDEVVTNFHDIQIYTDERRVKCNEKEISLTAKEYELFSYLVLHQPKVFTREQLLNQVWGYDYIGDVRAIDDLVKRIRKKLNQCESVVEIKTVWGYGYKIAGPAQISG</sequence>
<dbReference type="Pfam" id="PF00486">
    <property type="entry name" value="Trans_reg_C"/>
    <property type="match status" value="1"/>
</dbReference>
<dbReference type="SMART" id="SM00862">
    <property type="entry name" value="Trans_reg_C"/>
    <property type="match status" value="1"/>
</dbReference>
<keyword evidence="3" id="KW-0805">Transcription regulation</keyword>
<name>A0ABY4CK94_9BACL</name>
<dbReference type="SUPFAM" id="SSF46894">
    <property type="entry name" value="C-terminal effector domain of the bipartite response regulators"/>
    <property type="match status" value="1"/>
</dbReference>
<dbReference type="PROSITE" id="PS51755">
    <property type="entry name" value="OMPR_PHOB"/>
    <property type="match status" value="1"/>
</dbReference>
<evidence type="ECO:0000256" key="7">
    <source>
        <dbReference type="PROSITE-ProRule" id="PRU01091"/>
    </source>
</evidence>
<accession>A0ABY4CK94</accession>
<dbReference type="EMBL" id="CP089291">
    <property type="protein sequence ID" value="UOF90875.1"/>
    <property type="molecule type" value="Genomic_DNA"/>
</dbReference>
<evidence type="ECO:0000256" key="1">
    <source>
        <dbReference type="ARBA" id="ARBA00022553"/>
    </source>
</evidence>
<evidence type="ECO:0000259" key="8">
    <source>
        <dbReference type="PROSITE" id="PS50110"/>
    </source>
</evidence>
<evidence type="ECO:0000259" key="9">
    <source>
        <dbReference type="PROSITE" id="PS51755"/>
    </source>
</evidence>
<dbReference type="InterPro" id="IPR011006">
    <property type="entry name" value="CheY-like_superfamily"/>
</dbReference>
<keyword evidence="5" id="KW-0804">Transcription</keyword>
<proteinExistence type="predicted"/>
<evidence type="ECO:0000256" key="5">
    <source>
        <dbReference type="ARBA" id="ARBA00023163"/>
    </source>
</evidence>
<evidence type="ECO:0000256" key="4">
    <source>
        <dbReference type="ARBA" id="ARBA00023125"/>
    </source>
</evidence>
<feature type="modified residue" description="4-aspartylphosphate" evidence="6">
    <location>
        <position position="56"/>
    </location>
</feature>
<feature type="DNA-binding region" description="OmpR/PhoB-type" evidence="7">
    <location>
        <begin position="138"/>
        <end position="236"/>
    </location>
</feature>
<evidence type="ECO:0000256" key="6">
    <source>
        <dbReference type="PROSITE-ProRule" id="PRU00169"/>
    </source>
</evidence>
<dbReference type="InterPro" id="IPR039420">
    <property type="entry name" value="WalR-like"/>
</dbReference>
<feature type="domain" description="Response regulatory" evidence="8">
    <location>
        <begin position="7"/>
        <end position="120"/>
    </location>
</feature>
<evidence type="ECO:0000256" key="3">
    <source>
        <dbReference type="ARBA" id="ARBA00023015"/>
    </source>
</evidence>
<protein>
    <submittedName>
        <fullName evidence="10">Response regulator transcription factor</fullName>
    </submittedName>
</protein>
<evidence type="ECO:0000313" key="10">
    <source>
        <dbReference type="EMBL" id="UOF90875.1"/>
    </source>
</evidence>
<dbReference type="RefSeq" id="WP_347437571.1">
    <property type="nucleotide sequence ID" value="NZ_CP089291.1"/>
</dbReference>
<keyword evidence="2" id="KW-0902">Two-component regulatory system</keyword>
<organism evidence="10 11">
    <name type="scientific">Fodinisporobacter ferrooxydans</name>
    <dbReference type="NCBI Taxonomy" id="2901836"/>
    <lineage>
        <taxon>Bacteria</taxon>
        <taxon>Bacillati</taxon>
        <taxon>Bacillota</taxon>
        <taxon>Bacilli</taxon>
        <taxon>Bacillales</taxon>
        <taxon>Alicyclobacillaceae</taxon>
        <taxon>Fodinisporobacter</taxon>
    </lineage>
</organism>
<feature type="domain" description="OmpR/PhoB-type" evidence="9">
    <location>
        <begin position="138"/>
        <end position="236"/>
    </location>
</feature>
<dbReference type="CDD" id="cd00383">
    <property type="entry name" value="trans_reg_C"/>
    <property type="match status" value="1"/>
</dbReference>
<dbReference type="InterPro" id="IPR016032">
    <property type="entry name" value="Sig_transdc_resp-reg_C-effctor"/>
</dbReference>
<dbReference type="SUPFAM" id="SSF52172">
    <property type="entry name" value="CheY-like"/>
    <property type="match status" value="1"/>
</dbReference>
<dbReference type="Gene3D" id="6.10.250.690">
    <property type="match status" value="1"/>
</dbReference>
<dbReference type="InterPro" id="IPR001867">
    <property type="entry name" value="OmpR/PhoB-type_DNA-bd"/>
</dbReference>
<keyword evidence="1 6" id="KW-0597">Phosphoprotein</keyword>
<dbReference type="InterPro" id="IPR001789">
    <property type="entry name" value="Sig_transdc_resp-reg_receiver"/>
</dbReference>
<reference evidence="10" key="1">
    <citation type="submission" date="2021-12" db="EMBL/GenBank/DDBJ databases">
        <title>Alicyclobacillaceae gen. nov., sp. nov., isolated from chalcocite enrichment system.</title>
        <authorList>
            <person name="Jiang Z."/>
        </authorList>
    </citation>
    <scope>NUCLEOTIDE SEQUENCE</scope>
    <source>
        <strain evidence="10">MYW30-H2</strain>
    </source>
</reference>
<dbReference type="Proteomes" id="UP000830167">
    <property type="component" value="Chromosome"/>
</dbReference>
<evidence type="ECO:0000256" key="2">
    <source>
        <dbReference type="ARBA" id="ARBA00023012"/>
    </source>
</evidence>
<dbReference type="Gene3D" id="1.10.10.10">
    <property type="entry name" value="Winged helix-like DNA-binding domain superfamily/Winged helix DNA-binding domain"/>
    <property type="match status" value="1"/>
</dbReference>
<gene>
    <name evidence="10" type="ORF">LSG31_00895</name>
</gene>
<dbReference type="SMART" id="SM00448">
    <property type="entry name" value="REC"/>
    <property type="match status" value="1"/>
</dbReference>